<evidence type="ECO:0000313" key="14">
    <source>
        <dbReference type="EMBL" id="TSJ45640.1"/>
    </source>
</evidence>
<feature type="domain" description="ABC transporter" evidence="11">
    <location>
        <begin position="485"/>
        <end position="720"/>
    </location>
</feature>
<dbReference type="InterPro" id="IPR005074">
    <property type="entry name" value="Peptidase_C39"/>
</dbReference>
<dbReference type="OrthoDB" id="9760358at2"/>
<evidence type="ECO:0000256" key="10">
    <source>
        <dbReference type="SAM" id="Phobius"/>
    </source>
</evidence>
<keyword evidence="5" id="KW-0547">Nucleotide-binding</keyword>
<dbReference type="SMART" id="SM00382">
    <property type="entry name" value="AAA"/>
    <property type="match status" value="1"/>
</dbReference>
<proteinExistence type="predicted"/>
<protein>
    <submittedName>
        <fullName evidence="14">Peptidase domain-containing ABC transporter</fullName>
    </submittedName>
</protein>
<feature type="domain" description="Peptidase C39" evidence="13">
    <location>
        <begin position="6"/>
        <end position="130"/>
    </location>
</feature>
<dbReference type="PANTHER" id="PTHR43394">
    <property type="entry name" value="ATP-DEPENDENT PERMEASE MDL1, MITOCHONDRIAL"/>
    <property type="match status" value="1"/>
</dbReference>
<dbReference type="InterPro" id="IPR003439">
    <property type="entry name" value="ABC_transporter-like_ATP-bd"/>
</dbReference>
<feature type="transmembrane region" description="Helical" evidence="10">
    <location>
        <begin position="237"/>
        <end position="257"/>
    </location>
</feature>
<dbReference type="GO" id="GO:0006508">
    <property type="term" value="P:proteolysis"/>
    <property type="evidence" value="ECO:0007669"/>
    <property type="project" value="InterPro"/>
</dbReference>
<feature type="transmembrane region" description="Helical" evidence="10">
    <location>
        <begin position="277"/>
        <end position="300"/>
    </location>
</feature>
<name>A0A556N0C9_9FLAO</name>
<keyword evidence="9 10" id="KW-0472">Membrane</keyword>
<keyword evidence="6" id="KW-0378">Hydrolase</keyword>
<evidence type="ECO:0000313" key="15">
    <source>
        <dbReference type="Proteomes" id="UP000316008"/>
    </source>
</evidence>
<organism evidence="14 15">
    <name type="scientific">Fluviicola chungangensis</name>
    <dbReference type="NCBI Taxonomy" id="2597671"/>
    <lineage>
        <taxon>Bacteria</taxon>
        <taxon>Pseudomonadati</taxon>
        <taxon>Bacteroidota</taxon>
        <taxon>Flavobacteriia</taxon>
        <taxon>Flavobacteriales</taxon>
        <taxon>Crocinitomicaceae</taxon>
        <taxon>Fluviicola</taxon>
    </lineage>
</organism>
<dbReference type="InterPro" id="IPR027417">
    <property type="entry name" value="P-loop_NTPase"/>
</dbReference>
<keyword evidence="15" id="KW-1185">Reference proteome</keyword>
<evidence type="ECO:0000259" key="13">
    <source>
        <dbReference type="PROSITE" id="PS50990"/>
    </source>
</evidence>
<dbReference type="InterPro" id="IPR011527">
    <property type="entry name" value="ABC1_TM_dom"/>
</dbReference>
<evidence type="ECO:0000256" key="6">
    <source>
        <dbReference type="ARBA" id="ARBA00022801"/>
    </source>
</evidence>
<dbReference type="SUPFAM" id="SSF52540">
    <property type="entry name" value="P-loop containing nucleoside triphosphate hydrolases"/>
    <property type="match status" value="1"/>
</dbReference>
<evidence type="ECO:0000256" key="8">
    <source>
        <dbReference type="ARBA" id="ARBA00022989"/>
    </source>
</evidence>
<dbReference type="GO" id="GO:0008233">
    <property type="term" value="F:peptidase activity"/>
    <property type="evidence" value="ECO:0007669"/>
    <property type="project" value="InterPro"/>
</dbReference>
<feature type="transmembrane region" description="Helical" evidence="10">
    <location>
        <begin position="307"/>
        <end position="326"/>
    </location>
</feature>
<dbReference type="InterPro" id="IPR017871">
    <property type="entry name" value="ABC_transporter-like_CS"/>
</dbReference>
<sequence>MKYIRQQNIMDCGPSCIAMVTSHYGKTLSLDYLRSESQLTREGISLLSIEHTCSKIGFKTACGQFTVDYLIQNFKLPVILHWNSNHFVVLKEIIKKKGENIFVVYDPSYGKIKLKQKNFELAWISEDNSGFGMFLEPTEDFYSIENHLEKKLKLTKLLGYIKPHKKQFFILIILMLLGNAISLTFPFLTKSLIDNGVGNKDLGYITYVLIAQLTLYISMTIFDVFRNRYLLFIGSKIGITVVIEFLSKLFTLPISFFESRMHGDLHQRISDNDRIQQFLTNQSITTAFSIVTLVVYLCILPYFGFSILLAYLSLTSLALIWSYYWLQKQKKIDYLIFQIGSKNYASLAEILTGMSEMKLNSLEEYKQNNWKKVQEEFVRIRLRKMKLGQIQSFGYEFLNQVKNILVVFFAANLVTTGDLTLGSLLSVSYIVGQMNAPISDIIEFSRSLQEAKLSYSRLSEIQDYDSEDNDSQIDIAEAKRIEKGIQFDNVSFKYDGIESPVVLKNLNFTIPHGKTTAIVGTSGSGKTTLIKLLLKYYKVSEGEIRINDVGINNLTAKSVRANCGVVMQDGFIFSETLFRNVVMGSTENKERFNQSIEIANLTDFVNDLPLGENTKLGISGVGISGGQKQRLLIARAVYKNADFFYLDEATSSLDSENERIIYDNLNKYFENKTVVIVAHRLSTVKNADQIIVLEKGEIVEIGSHQSLVSQRGAYYSLVENQLELGV</sequence>
<dbReference type="InterPro" id="IPR003593">
    <property type="entry name" value="AAA+_ATPase"/>
</dbReference>
<feature type="transmembrane region" description="Helical" evidence="10">
    <location>
        <begin position="168"/>
        <end position="188"/>
    </location>
</feature>
<dbReference type="Gene3D" id="3.40.50.300">
    <property type="entry name" value="P-loop containing nucleotide triphosphate hydrolases"/>
    <property type="match status" value="1"/>
</dbReference>
<feature type="domain" description="ABC transmembrane type-1" evidence="12">
    <location>
        <begin position="169"/>
        <end position="450"/>
    </location>
</feature>
<evidence type="ECO:0000259" key="11">
    <source>
        <dbReference type="PROSITE" id="PS50893"/>
    </source>
</evidence>
<dbReference type="InterPro" id="IPR036640">
    <property type="entry name" value="ABC1_TM_sf"/>
</dbReference>
<accession>A0A556N0C9</accession>
<dbReference type="PROSITE" id="PS50929">
    <property type="entry name" value="ABC_TM1F"/>
    <property type="match status" value="1"/>
</dbReference>
<evidence type="ECO:0000256" key="3">
    <source>
        <dbReference type="ARBA" id="ARBA00022475"/>
    </source>
</evidence>
<dbReference type="Proteomes" id="UP000316008">
    <property type="component" value="Unassembled WGS sequence"/>
</dbReference>
<dbReference type="Pfam" id="PF00664">
    <property type="entry name" value="ABC_membrane"/>
    <property type="match status" value="1"/>
</dbReference>
<feature type="transmembrane region" description="Helical" evidence="10">
    <location>
        <begin position="204"/>
        <end position="225"/>
    </location>
</feature>
<dbReference type="CDD" id="cd18571">
    <property type="entry name" value="ABC_6TM_peptidase_like"/>
    <property type="match status" value="1"/>
</dbReference>
<dbReference type="AlphaFoldDB" id="A0A556N0C9"/>
<comment type="caution">
    <text evidence="14">The sequence shown here is derived from an EMBL/GenBank/DDBJ whole genome shotgun (WGS) entry which is preliminary data.</text>
</comment>
<evidence type="ECO:0000256" key="4">
    <source>
        <dbReference type="ARBA" id="ARBA00022692"/>
    </source>
</evidence>
<dbReference type="FunFam" id="3.40.50.300:FF:000221">
    <property type="entry name" value="Multidrug ABC transporter ATP-binding protein"/>
    <property type="match status" value="1"/>
</dbReference>
<dbReference type="Gene3D" id="1.20.1560.10">
    <property type="entry name" value="ABC transporter type 1, transmembrane domain"/>
    <property type="match status" value="1"/>
</dbReference>
<keyword evidence="8 10" id="KW-1133">Transmembrane helix</keyword>
<evidence type="ECO:0000256" key="7">
    <source>
        <dbReference type="ARBA" id="ARBA00022840"/>
    </source>
</evidence>
<dbReference type="InterPro" id="IPR039421">
    <property type="entry name" value="Type_1_exporter"/>
</dbReference>
<dbReference type="GO" id="GO:0015421">
    <property type="term" value="F:ABC-type oligopeptide transporter activity"/>
    <property type="evidence" value="ECO:0007669"/>
    <property type="project" value="TreeGrafter"/>
</dbReference>
<reference evidence="14 15" key="1">
    <citation type="submission" date="2019-07" db="EMBL/GenBank/DDBJ databases">
        <authorList>
            <person name="Huq M.A."/>
        </authorList>
    </citation>
    <scope>NUCLEOTIDE SEQUENCE [LARGE SCALE GENOMIC DNA]</scope>
    <source>
        <strain evidence="14 15">MAH-3</strain>
    </source>
</reference>
<dbReference type="Gene3D" id="3.90.70.10">
    <property type="entry name" value="Cysteine proteinases"/>
    <property type="match status" value="1"/>
</dbReference>
<comment type="subcellular location">
    <subcellularLocation>
        <location evidence="1">Cell membrane</location>
        <topology evidence="1">Multi-pass membrane protein</topology>
    </subcellularLocation>
</comment>
<evidence type="ECO:0000256" key="2">
    <source>
        <dbReference type="ARBA" id="ARBA00022448"/>
    </source>
</evidence>
<dbReference type="GO" id="GO:0005886">
    <property type="term" value="C:plasma membrane"/>
    <property type="evidence" value="ECO:0007669"/>
    <property type="project" value="UniProtKB-SubCell"/>
</dbReference>
<dbReference type="Pfam" id="PF00005">
    <property type="entry name" value="ABC_tran"/>
    <property type="match status" value="1"/>
</dbReference>
<evidence type="ECO:0000256" key="9">
    <source>
        <dbReference type="ARBA" id="ARBA00023136"/>
    </source>
</evidence>
<dbReference type="PROSITE" id="PS00211">
    <property type="entry name" value="ABC_TRANSPORTER_1"/>
    <property type="match status" value="1"/>
</dbReference>
<dbReference type="Pfam" id="PF03412">
    <property type="entry name" value="Peptidase_C39"/>
    <property type="match status" value="1"/>
</dbReference>
<dbReference type="PANTHER" id="PTHR43394:SF1">
    <property type="entry name" value="ATP-BINDING CASSETTE SUB-FAMILY B MEMBER 10, MITOCHONDRIAL"/>
    <property type="match status" value="1"/>
</dbReference>
<evidence type="ECO:0000256" key="1">
    <source>
        <dbReference type="ARBA" id="ARBA00004651"/>
    </source>
</evidence>
<dbReference type="PROSITE" id="PS50893">
    <property type="entry name" value="ABC_TRANSPORTER_2"/>
    <property type="match status" value="1"/>
</dbReference>
<dbReference type="GO" id="GO:0005524">
    <property type="term" value="F:ATP binding"/>
    <property type="evidence" value="ECO:0007669"/>
    <property type="project" value="UniProtKB-KW"/>
</dbReference>
<evidence type="ECO:0000259" key="12">
    <source>
        <dbReference type="PROSITE" id="PS50929"/>
    </source>
</evidence>
<dbReference type="EMBL" id="VLPL01000003">
    <property type="protein sequence ID" value="TSJ45640.1"/>
    <property type="molecule type" value="Genomic_DNA"/>
</dbReference>
<keyword evidence="4 10" id="KW-0812">Transmembrane</keyword>
<dbReference type="SUPFAM" id="SSF90123">
    <property type="entry name" value="ABC transporter transmembrane region"/>
    <property type="match status" value="1"/>
</dbReference>
<keyword evidence="2" id="KW-0813">Transport</keyword>
<dbReference type="GO" id="GO:0016887">
    <property type="term" value="F:ATP hydrolysis activity"/>
    <property type="evidence" value="ECO:0007669"/>
    <property type="project" value="InterPro"/>
</dbReference>
<dbReference type="RefSeq" id="WP_144332597.1">
    <property type="nucleotide sequence ID" value="NZ_VLPL01000003.1"/>
</dbReference>
<dbReference type="PROSITE" id="PS50990">
    <property type="entry name" value="PEPTIDASE_C39"/>
    <property type="match status" value="1"/>
</dbReference>
<gene>
    <name evidence="14" type="ORF">FO442_07755</name>
</gene>
<evidence type="ECO:0000256" key="5">
    <source>
        <dbReference type="ARBA" id="ARBA00022741"/>
    </source>
</evidence>
<keyword evidence="7" id="KW-0067">ATP-binding</keyword>
<keyword evidence="3" id="KW-1003">Cell membrane</keyword>